<sequence length="166" mass="18650">MDGWTDRRTMQREEEWSGVRPGHFRRFSDLAGPNDEGEKEEEKAVAPLETRKGSQRGMLLDIESHCRLLLGNQSPSAPILIHFAVVLMLDDVGHPNREEITLENNPCCRGDGAAVASGRRRATGNDIAHVDETNVEECRVRFKREDVRPDKEISDDHVTSFASDLA</sequence>
<protein>
    <submittedName>
        <fullName evidence="2">Uncharacterized protein</fullName>
    </submittedName>
</protein>
<feature type="region of interest" description="Disordered" evidence="1">
    <location>
        <begin position="1"/>
        <end position="45"/>
    </location>
</feature>
<name>A0A4Z2GJB6_9TELE</name>
<dbReference type="AlphaFoldDB" id="A0A4Z2GJB6"/>
<organism evidence="2 3">
    <name type="scientific">Liparis tanakae</name>
    <name type="common">Tanaka's snailfish</name>
    <dbReference type="NCBI Taxonomy" id="230148"/>
    <lineage>
        <taxon>Eukaryota</taxon>
        <taxon>Metazoa</taxon>
        <taxon>Chordata</taxon>
        <taxon>Craniata</taxon>
        <taxon>Vertebrata</taxon>
        <taxon>Euteleostomi</taxon>
        <taxon>Actinopterygii</taxon>
        <taxon>Neopterygii</taxon>
        <taxon>Teleostei</taxon>
        <taxon>Neoteleostei</taxon>
        <taxon>Acanthomorphata</taxon>
        <taxon>Eupercaria</taxon>
        <taxon>Perciformes</taxon>
        <taxon>Cottioidei</taxon>
        <taxon>Cottales</taxon>
        <taxon>Liparidae</taxon>
        <taxon>Liparis</taxon>
    </lineage>
</organism>
<dbReference type="EMBL" id="SRLO01000533">
    <property type="protein sequence ID" value="TNN52894.1"/>
    <property type="molecule type" value="Genomic_DNA"/>
</dbReference>
<proteinExistence type="predicted"/>
<evidence type="ECO:0000313" key="2">
    <source>
        <dbReference type="EMBL" id="TNN52894.1"/>
    </source>
</evidence>
<keyword evidence="3" id="KW-1185">Reference proteome</keyword>
<comment type="caution">
    <text evidence="2">The sequence shown here is derived from an EMBL/GenBank/DDBJ whole genome shotgun (WGS) entry which is preliminary data.</text>
</comment>
<gene>
    <name evidence="2" type="ORF">EYF80_036907</name>
</gene>
<reference evidence="2 3" key="1">
    <citation type="submission" date="2019-03" db="EMBL/GenBank/DDBJ databases">
        <title>First draft genome of Liparis tanakae, snailfish: a comprehensive survey of snailfish specific genes.</title>
        <authorList>
            <person name="Kim W."/>
            <person name="Song I."/>
            <person name="Jeong J.-H."/>
            <person name="Kim D."/>
            <person name="Kim S."/>
            <person name="Ryu S."/>
            <person name="Song J.Y."/>
            <person name="Lee S.K."/>
        </authorList>
    </citation>
    <scope>NUCLEOTIDE SEQUENCE [LARGE SCALE GENOMIC DNA]</scope>
    <source>
        <tissue evidence="2">Muscle</tissue>
    </source>
</reference>
<accession>A0A4Z2GJB6</accession>
<evidence type="ECO:0000313" key="3">
    <source>
        <dbReference type="Proteomes" id="UP000314294"/>
    </source>
</evidence>
<dbReference type="Proteomes" id="UP000314294">
    <property type="component" value="Unassembled WGS sequence"/>
</dbReference>
<feature type="compositionally biased region" description="Basic and acidic residues" evidence="1">
    <location>
        <begin position="1"/>
        <end position="17"/>
    </location>
</feature>
<evidence type="ECO:0000256" key="1">
    <source>
        <dbReference type="SAM" id="MobiDB-lite"/>
    </source>
</evidence>